<protein>
    <submittedName>
        <fullName evidence="6">LysR family glycine cleavage system transcriptional activator</fullName>
    </submittedName>
</protein>
<accession>A0ABU0JD39</accession>
<keyword evidence="4" id="KW-0804">Transcription</keyword>
<evidence type="ECO:0000256" key="1">
    <source>
        <dbReference type="ARBA" id="ARBA00009437"/>
    </source>
</evidence>
<dbReference type="EMBL" id="JAUSVX010000011">
    <property type="protein sequence ID" value="MDQ0472188.1"/>
    <property type="molecule type" value="Genomic_DNA"/>
</dbReference>
<evidence type="ECO:0000259" key="5">
    <source>
        <dbReference type="PROSITE" id="PS50931"/>
    </source>
</evidence>
<feature type="domain" description="HTH lysR-type" evidence="5">
    <location>
        <begin position="5"/>
        <end position="62"/>
    </location>
</feature>
<evidence type="ECO:0000256" key="2">
    <source>
        <dbReference type="ARBA" id="ARBA00023015"/>
    </source>
</evidence>
<dbReference type="Pfam" id="PF03466">
    <property type="entry name" value="LysR_substrate"/>
    <property type="match status" value="1"/>
</dbReference>
<sequence>MRKLPSLNALRAFEATARRASVTQAATELGVSHSAVSQQIKSLEEYFGQALFLRRGRRVEPTEGARLLLEELKMAFDRMATACDQFNSRNGSTTITVNATPSFAMRWLIPKSSQFQIQNPSVKVVVETSTSDGIDHLNRSYDFIFRRVPMERLDCKCQKIVEDHSTALMSPSLEVDCRDPGTFRHQTLLHLKSRPDAWRKWFEVSGIPLEETPPGPYYEHFFLSLQAAISGLGIAIGPLCLVRDDMAGGRLVAPFADRTVAGPGFHTLYPAIAMRSRHHRAFLEALVEAGRADDAKPAL</sequence>
<name>A0ABU0JD39_9HYPH</name>
<comment type="caution">
    <text evidence="6">The sequence shown here is derived from an EMBL/GenBank/DDBJ whole genome shotgun (WGS) entry which is preliminary data.</text>
</comment>
<dbReference type="PANTHER" id="PTHR30537:SF74">
    <property type="entry name" value="HTH-TYPE TRANSCRIPTIONAL REGULATOR TRPI"/>
    <property type="match status" value="1"/>
</dbReference>
<evidence type="ECO:0000313" key="7">
    <source>
        <dbReference type="Proteomes" id="UP001242480"/>
    </source>
</evidence>
<comment type="similarity">
    <text evidence="1">Belongs to the LysR transcriptional regulatory family.</text>
</comment>
<dbReference type="Pfam" id="PF00126">
    <property type="entry name" value="HTH_1"/>
    <property type="match status" value="1"/>
</dbReference>
<dbReference type="Proteomes" id="UP001242480">
    <property type="component" value="Unassembled WGS sequence"/>
</dbReference>
<gene>
    <name evidence="6" type="ORF">QO011_005217</name>
</gene>
<dbReference type="SUPFAM" id="SSF53850">
    <property type="entry name" value="Periplasmic binding protein-like II"/>
    <property type="match status" value="1"/>
</dbReference>
<evidence type="ECO:0000256" key="3">
    <source>
        <dbReference type="ARBA" id="ARBA00023125"/>
    </source>
</evidence>
<dbReference type="InterPro" id="IPR058163">
    <property type="entry name" value="LysR-type_TF_proteobact-type"/>
</dbReference>
<dbReference type="InterPro" id="IPR036388">
    <property type="entry name" value="WH-like_DNA-bd_sf"/>
</dbReference>
<organism evidence="6 7">
    <name type="scientific">Labrys wisconsinensis</name>
    <dbReference type="NCBI Taxonomy" id="425677"/>
    <lineage>
        <taxon>Bacteria</taxon>
        <taxon>Pseudomonadati</taxon>
        <taxon>Pseudomonadota</taxon>
        <taxon>Alphaproteobacteria</taxon>
        <taxon>Hyphomicrobiales</taxon>
        <taxon>Xanthobacteraceae</taxon>
        <taxon>Labrys</taxon>
    </lineage>
</organism>
<keyword evidence="3" id="KW-0238">DNA-binding</keyword>
<dbReference type="SUPFAM" id="SSF46785">
    <property type="entry name" value="Winged helix' DNA-binding domain"/>
    <property type="match status" value="1"/>
</dbReference>
<dbReference type="InterPro" id="IPR036390">
    <property type="entry name" value="WH_DNA-bd_sf"/>
</dbReference>
<dbReference type="Gene3D" id="1.10.10.10">
    <property type="entry name" value="Winged helix-like DNA-binding domain superfamily/Winged helix DNA-binding domain"/>
    <property type="match status" value="1"/>
</dbReference>
<dbReference type="PANTHER" id="PTHR30537">
    <property type="entry name" value="HTH-TYPE TRANSCRIPTIONAL REGULATOR"/>
    <property type="match status" value="1"/>
</dbReference>
<dbReference type="PROSITE" id="PS50931">
    <property type="entry name" value="HTH_LYSR"/>
    <property type="match status" value="1"/>
</dbReference>
<evidence type="ECO:0000313" key="6">
    <source>
        <dbReference type="EMBL" id="MDQ0472188.1"/>
    </source>
</evidence>
<keyword evidence="7" id="KW-1185">Reference proteome</keyword>
<keyword evidence="2" id="KW-0805">Transcription regulation</keyword>
<dbReference type="InterPro" id="IPR000847">
    <property type="entry name" value="LysR_HTH_N"/>
</dbReference>
<proteinExistence type="inferred from homology"/>
<dbReference type="RefSeq" id="WP_307278603.1">
    <property type="nucleotide sequence ID" value="NZ_JAUSVX010000011.1"/>
</dbReference>
<dbReference type="PRINTS" id="PR00039">
    <property type="entry name" value="HTHLYSR"/>
</dbReference>
<dbReference type="Gene3D" id="3.40.190.10">
    <property type="entry name" value="Periplasmic binding protein-like II"/>
    <property type="match status" value="2"/>
</dbReference>
<dbReference type="InterPro" id="IPR005119">
    <property type="entry name" value="LysR_subst-bd"/>
</dbReference>
<reference evidence="6 7" key="1">
    <citation type="submission" date="2023-07" db="EMBL/GenBank/DDBJ databases">
        <title>Genomic Encyclopedia of Type Strains, Phase IV (KMG-IV): sequencing the most valuable type-strain genomes for metagenomic binning, comparative biology and taxonomic classification.</title>
        <authorList>
            <person name="Goeker M."/>
        </authorList>
    </citation>
    <scope>NUCLEOTIDE SEQUENCE [LARGE SCALE GENOMIC DNA]</scope>
    <source>
        <strain evidence="6 7">DSM 19619</strain>
    </source>
</reference>
<evidence type="ECO:0000256" key="4">
    <source>
        <dbReference type="ARBA" id="ARBA00023163"/>
    </source>
</evidence>